<gene>
    <name evidence="1" type="ORF">ACFO1S_08935</name>
</gene>
<evidence type="ECO:0000313" key="2">
    <source>
        <dbReference type="Proteomes" id="UP001595755"/>
    </source>
</evidence>
<keyword evidence="1" id="KW-0328">Glycosyltransferase</keyword>
<dbReference type="Gene3D" id="3.40.50.2000">
    <property type="entry name" value="Glycogen Phosphorylase B"/>
    <property type="match status" value="2"/>
</dbReference>
<dbReference type="SUPFAM" id="SSF53756">
    <property type="entry name" value="UDP-Glycosyltransferase/glycogen phosphorylase"/>
    <property type="match status" value="1"/>
</dbReference>
<reference evidence="2" key="1">
    <citation type="journal article" date="2019" name="Int. J. Syst. Evol. Microbiol.">
        <title>The Global Catalogue of Microorganisms (GCM) 10K type strain sequencing project: providing services to taxonomists for standard genome sequencing and annotation.</title>
        <authorList>
            <consortium name="The Broad Institute Genomics Platform"/>
            <consortium name="The Broad Institute Genome Sequencing Center for Infectious Disease"/>
            <person name="Wu L."/>
            <person name="Ma J."/>
        </authorList>
    </citation>
    <scope>NUCLEOTIDE SEQUENCE [LARGE SCALE GENOMIC DNA]</scope>
    <source>
        <strain evidence="2">CGMCC 4.1641</strain>
    </source>
</reference>
<keyword evidence="2" id="KW-1185">Reference proteome</keyword>
<evidence type="ECO:0000313" key="1">
    <source>
        <dbReference type="EMBL" id="MFC4303578.1"/>
    </source>
</evidence>
<dbReference type="PANTHER" id="PTHR12526">
    <property type="entry name" value="GLYCOSYLTRANSFERASE"/>
    <property type="match status" value="1"/>
</dbReference>
<accession>A0ABV8S9G2</accession>
<sequence>MGTVSLLTHSFLDGYNQNFGRVFGGGLERYLDELCGVIRELGEEPEIHQLSYFEAFEREWEGIKVYGHPYDFDRIPAAFEAMAERASGSLIYASCIWHPIRYRPGSLGICHGINWDMHQFPRDMKNEVADAIQLALDNLSVVVSVDSHFLTYCRSVCRFSGSGHIKVIPNSVDTAFFVPRSNDGGAGNAARRKLRLLYPRRLSMERGLVPMMRLTDHLLAKYPDLLEVEFAGELVRGSPPGDAFELWHEAHPERASILQQTYDFASIRNAYDAADIAIIPTVFSEGTSFSCLEAMSCGLPVVATNVGGLNDLIIDGHNGLLVEPATEALIPAVERLVCDAELRRSLGQQARRSALAFDKSLWRQRWKQVLKDYLAR</sequence>
<dbReference type="RefSeq" id="WP_204602710.1">
    <property type="nucleotide sequence ID" value="NZ_JBHSED010000013.1"/>
</dbReference>
<dbReference type="GO" id="GO:0016757">
    <property type="term" value="F:glycosyltransferase activity"/>
    <property type="evidence" value="ECO:0007669"/>
    <property type="project" value="UniProtKB-KW"/>
</dbReference>
<dbReference type="CDD" id="cd03801">
    <property type="entry name" value="GT4_PimA-like"/>
    <property type="match status" value="1"/>
</dbReference>
<proteinExistence type="predicted"/>
<dbReference type="EMBL" id="JBHSED010000013">
    <property type="protein sequence ID" value="MFC4303578.1"/>
    <property type="molecule type" value="Genomic_DNA"/>
</dbReference>
<comment type="caution">
    <text evidence="1">The sequence shown here is derived from an EMBL/GenBank/DDBJ whole genome shotgun (WGS) entry which is preliminary data.</text>
</comment>
<dbReference type="Proteomes" id="UP001595755">
    <property type="component" value="Unassembled WGS sequence"/>
</dbReference>
<keyword evidence="1" id="KW-0808">Transferase</keyword>
<dbReference type="EC" id="2.4.-.-" evidence="1"/>
<dbReference type="Pfam" id="PF13692">
    <property type="entry name" value="Glyco_trans_1_4"/>
    <property type="match status" value="1"/>
</dbReference>
<name>A0ABV8S9G2_9BACL</name>
<protein>
    <submittedName>
        <fullName evidence="1">Glycosyltransferase family 4 protein</fullName>
        <ecNumber evidence="1">2.4.-.-</ecNumber>
    </submittedName>
</protein>
<organism evidence="1 2">
    <name type="scientific">Cohnella boryungensis</name>
    <dbReference type="NCBI Taxonomy" id="768479"/>
    <lineage>
        <taxon>Bacteria</taxon>
        <taxon>Bacillati</taxon>
        <taxon>Bacillota</taxon>
        <taxon>Bacilli</taxon>
        <taxon>Bacillales</taxon>
        <taxon>Paenibacillaceae</taxon>
        <taxon>Cohnella</taxon>
    </lineage>
</organism>